<protein>
    <submittedName>
        <fullName evidence="4">Predicted acetyltransferase</fullName>
    </submittedName>
</protein>
<evidence type="ECO:0000313" key="5">
    <source>
        <dbReference type="Proteomes" id="UP000192582"/>
    </source>
</evidence>
<dbReference type="SUPFAM" id="SSF55729">
    <property type="entry name" value="Acyl-CoA N-acyltransferases (Nat)"/>
    <property type="match status" value="1"/>
</dbReference>
<dbReference type="Proteomes" id="UP000192582">
    <property type="component" value="Unassembled WGS sequence"/>
</dbReference>
<gene>
    <name evidence="4" type="ORF">SAMN00790413_01627</name>
</gene>
<feature type="domain" description="N-acetyltransferase" evidence="3">
    <location>
        <begin position="1"/>
        <end position="151"/>
    </location>
</feature>
<organism evidence="4 5">
    <name type="scientific">Deinococcus hopiensis KR-140</name>
    <dbReference type="NCBI Taxonomy" id="695939"/>
    <lineage>
        <taxon>Bacteria</taxon>
        <taxon>Thermotogati</taxon>
        <taxon>Deinococcota</taxon>
        <taxon>Deinococci</taxon>
        <taxon>Deinococcales</taxon>
        <taxon>Deinococcaceae</taxon>
        <taxon>Deinococcus</taxon>
    </lineage>
</organism>
<dbReference type="AlphaFoldDB" id="A0A1W1VGQ8"/>
<evidence type="ECO:0000256" key="1">
    <source>
        <dbReference type="ARBA" id="ARBA00022679"/>
    </source>
</evidence>
<dbReference type="InterPro" id="IPR016181">
    <property type="entry name" value="Acyl_CoA_acyltransferase"/>
</dbReference>
<dbReference type="Gene3D" id="3.40.630.30">
    <property type="match status" value="1"/>
</dbReference>
<dbReference type="GO" id="GO:0016747">
    <property type="term" value="F:acyltransferase activity, transferring groups other than amino-acyl groups"/>
    <property type="evidence" value="ECO:0007669"/>
    <property type="project" value="InterPro"/>
</dbReference>
<evidence type="ECO:0000313" key="4">
    <source>
        <dbReference type="EMBL" id="SMB92555.1"/>
    </source>
</evidence>
<keyword evidence="1 4" id="KW-0808">Transferase</keyword>
<dbReference type="STRING" id="695939.SAMN00790413_01627"/>
<keyword evidence="5" id="KW-1185">Reference proteome</keyword>
<dbReference type="CDD" id="cd04301">
    <property type="entry name" value="NAT_SF"/>
    <property type="match status" value="2"/>
</dbReference>
<accession>A0A1W1VGQ8</accession>
<evidence type="ECO:0000259" key="3">
    <source>
        <dbReference type="PROSITE" id="PS51186"/>
    </source>
</evidence>
<sequence length="301" mass="32562">MTAPTVAEIAALWTAAWPERVPHPRGLADRLGPLEGWAWTRDNAGRLVAFAAFRRPESYAHGHLRLILTHPARRGEGLGHALIRQVRERLGPVPLAVGEERGHFLPGATGANVGFFEHLGFVRTGRISVDMTADVRAPLPPFALSGSLRLTDAREEGILSAVQTLTDRVFSPRWTHDATAVGERSPAQLLALAQSSRVLGFALIGTEEDPAVLPSLLFPDALRAACGAQGLAGGLGPIGIHPELRGGGVGRAFMLAAMHRLRERGAEVMGIDWTGIAPFYEKLGFRVWQTYIHLRLEGQMV</sequence>
<proteinExistence type="predicted"/>
<dbReference type="PANTHER" id="PTHR43420">
    <property type="entry name" value="ACETYLTRANSFERASE"/>
    <property type="match status" value="1"/>
</dbReference>
<dbReference type="InterPro" id="IPR050680">
    <property type="entry name" value="YpeA/RimI_acetyltransf"/>
</dbReference>
<keyword evidence="2" id="KW-0012">Acyltransferase</keyword>
<dbReference type="InterPro" id="IPR000182">
    <property type="entry name" value="GNAT_dom"/>
</dbReference>
<dbReference type="RefSeq" id="WP_084049057.1">
    <property type="nucleotide sequence ID" value="NZ_FWWU01000009.1"/>
</dbReference>
<name>A0A1W1VGQ8_9DEIO</name>
<dbReference type="EMBL" id="FWWU01000009">
    <property type="protein sequence ID" value="SMB92555.1"/>
    <property type="molecule type" value="Genomic_DNA"/>
</dbReference>
<dbReference type="PROSITE" id="PS51186">
    <property type="entry name" value="GNAT"/>
    <property type="match status" value="2"/>
</dbReference>
<evidence type="ECO:0000256" key="2">
    <source>
        <dbReference type="ARBA" id="ARBA00023315"/>
    </source>
</evidence>
<feature type="domain" description="N-acetyltransferase" evidence="3">
    <location>
        <begin position="148"/>
        <end position="301"/>
    </location>
</feature>
<reference evidence="4 5" key="1">
    <citation type="submission" date="2017-04" db="EMBL/GenBank/DDBJ databases">
        <authorList>
            <person name="Afonso C.L."/>
            <person name="Miller P.J."/>
            <person name="Scott M.A."/>
            <person name="Spackman E."/>
            <person name="Goraichik I."/>
            <person name="Dimitrov K.M."/>
            <person name="Suarez D.L."/>
            <person name="Swayne D.E."/>
        </authorList>
    </citation>
    <scope>NUCLEOTIDE SEQUENCE [LARGE SCALE GENOMIC DNA]</scope>
    <source>
        <strain evidence="4 5">KR-140</strain>
    </source>
</reference>
<dbReference type="OrthoDB" id="2861902at2"/>
<dbReference type="Pfam" id="PF13508">
    <property type="entry name" value="Acetyltransf_7"/>
    <property type="match status" value="2"/>
</dbReference>